<dbReference type="PATRIC" id="fig|1423758.3.peg.261"/>
<dbReference type="OrthoDB" id="9938863at2"/>
<protein>
    <submittedName>
        <fullName evidence="2">Uncharacterized protein</fullName>
    </submittedName>
</protein>
<dbReference type="Proteomes" id="UP000009320">
    <property type="component" value="Unassembled WGS sequence"/>
</dbReference>
<dbReference type="eggNOG" id="ENOG5030B05">
    <property type="taxonomic scope" value="Bacteria"/>
</dbReference>
<sequence length="300" mass="34951">MDSNIDNKQVYVRTKTCLIWNILGLAVLLISFTVIAFPEIIILLITLIKREVKVYSLKENNYLIISKRRWKEYRRINNIGFWSQYSLVSVTNIVKQNYHEVNLEKPNIAKQGDHEESAQEIEDISKMVPVKTKRNLRDVDIDITHYLNESTKDEKSSSLSEIFKDSDFSFVKTRLTDRNSKQNKASLNKKNLLPNERQEYENLKNKIKLENNGDANFGVDFNNKVIFIDKLYESESFNKLTFGDLSDVKINQNISDIDFIKKDGNKIKASFIKYPVSEEEKNLDSIILKQLVLKIKSKIS</sequence>
<evidence type="ECO:0000313" key="2">
    <source>
        <dbReference type="EMBL" id="CCI80977.1"/>
    </source>
</evidence>
<feature type="transmembrane region" description="Helical" evidence="1">
    <location>
        <begin position="20"/>
        <end position="48"/>
    </location>
</feature>
<evidence type="ECO:0000256" key="1">
    <source>
        <dbReference type="SAM" id="Phobius"/>
    </source>
</evidence>
<proteinExistence type="predicted"/>
<keyword evidence="1" id="KW-1133">Transmembrane helix</keyword>
<accession>I7L4U1</accession>
<reference evidence="2 3" key="1">
    <citation type="submission" date="2012-06" db="EMBL/GenBank/DDBJ databases">
        <title>Draft Genome Sequence of Lactobacillus hominis Strain CRBIP 24.179T, isolated from human intestine.</title>
        <authorList>
            <person name="Cousin S."/>
            <person name="Ma L."/>
            <person name="Bizet C."/>
            <person name="Loux V."/>
            <person name="Bouchier C."/>
            <person name="Clermont D."/>
            <person name="Creno S."/>
        </authorList>
    </citation>
    <scope>NUCLEOTIDE SEQUENCE [LARGE SCALE GENOMIC DNA]</scope>
    <source>
        <strain evidence="3">CRBIP 24.179T</strain>
    </source>
</reference>
<keyword evidence="1" id="KW-0812">Transmembrane</keyword>
<dbReference type="EMBL" id="CAKE01000001">
    <property type="protein sequence ID" value="CCI80977.1"/>
    <property type="molecule type" value="Genomic_DNA"/>
</dbReference>
<dbReference type="GeneID" id="82846263"/>
<keyword evidence="1" id="KW-0472">Membrane</keyword>
<dbReference type="AlphaFoldDB" id="I7L4U1"/>
<organism evidence="2 3">
    <name type="scientific">Lactobacillus hominis DSM 23910 = CRBIP 24.179</name>
    <dbReference type="NCBI Taxonomy" id="1423758"/>
    <lineage>
        <taxon>Bacteria</taxon>
        <taxon>Bacillati</taxon>
        <taxon>Bacillota</taxon>
        <taxon>Bacilli</taxon>
        <taxon>Lactobacillales</taxon>
        <taxon>Lactobacillaceae</taxon>
        <taxon>Lactobacillus</taxon>
    </lineage>
</organism>
<dbReference type="RefSeq" id="WP_008469561.1">
    <property type="nucleotide sequence ID" value="NZ_AYZP01000001.1"/>
</dbReference>
<dbReference type="STRING" id="1423758.FC41_GL000258"/>
<comment type="caution">
    <text evidence="2">The sequence shown here is derived from an EMBL/GenBank/DDBJ whole genome shotgun (WGS) entry which is preliminary data.</text>
</comment>
<keyword evidence="3" id="KW-1185">Reference proteome</keyword>
<evidence type="ECO:0000313" key="3">
    <source>
        <dbReference type="Proteomes" id="UP000009320"/>
    </source>
</evidence>
<gene>
    <name evidence="2" type="ORF">BN55_03435</name>
</gene>
<name>I7L4U1_9LACO</name>